<protein>
    <recommendedName>
        <fullName evidence="3">Cadherin domain-containing protein</fullName>
    </recommendedName>
</protein>
<accession>A0A383BDK5</accession>
<reference evidence="2" key="1">
    <citation type="submission" date="2018-05" db="EMBL/GenBank/DDBJ databases">
        <authorList>
            <person name="Lanie J.A."/>
            <person name="Ng W.-L."/>
            <person name="Kazmierczak K.M."/>
            <person name="Andrzejewski T.M."/>
            <person name="Davidsen T.M."/>
            <person name="Wayne K.J."/>
            <person name="Tettelin H."/>
            <person name="Glass J.I."/>
            <person name="Rusch D."/>
            <person name="Podicherti R."/>
            <person name="Tsui H.-C.T."/>
            <person name="Winkler M.E."/>
        </authorList>
    </citation>
    <scope>NUCLEOTIDE SEQUENCE</scope>
</reference>
<evidence type="ECO:0008006" key="3">
    <source>
        <dbReference type="Google" id="ProtNLM"/>
    </source>
</evidence>
<feature type="compositionally biased region" description="Polar residues" evidence="1">
    <location>
        <begin position="182"/>
        <end position="204"/>
    </location>
</feature>
<sequence>DNDTTDMRFRYVDPPDVALKNLDLTDKGTFYVSQASGDTDENGVITQTFTVRLSSEPSKDNVTITMLSSDTTEGLISNVTGGTAGVDNTSTLVFTTDNWNSARTVTLTGVSDNLSDGDQRYTIVLTGDSSASDLKFRYVDPPDVSLTNLDLTDKGTFYVTEALGDTDENETWTTFTVRLSSAPNSADNSTSGDNVTITMRSSDTGEGVITDVTGGTIDDNSTLVFTASDWSAERTVTVTGVADNYS</sequence>
<evidence type="ECO:0000256" key="1">
    <source>
        <dbReference type="SAM" id="MobiDB-lite"/>
    </source>
</evidence>
<proteinExistence type="predicted"/>
<feature type="non-terminal residue" evidence="2">
    <location>
        <position position="1"/>
    </location>
</feature>
<gene>
    <name evidence="2" type="ORF">METZ01_LOCUS470767</name>
</gene>
<dbReference type="EMBL" id="UINC01199470">
    <property type="protein sequence ID" value="SVE17913.1"/>
    <property type="molecule type" value="Genomic_DNA"/>
</dbReference>
<organism evidence="2">
    <name type="scientific">marine metagenome</name>
    <dbReference type="NCBI Taxonomy" id="408172"/>
    <lineage>
        <taxon>unclassified sequences</taxon>
        <taxon>metagenomes</taxon>
        <taxon>ecological metagenomes</taxon>
    </lineage>
</organism>
<feature type="region of interest" description="Disordered" evidence="1">
    <location>
        <begin position="182"/>
        <end position="207"/>
    </location>
</feature>
<dbReference type="AlphaFoldDB" id="A0A383BDK5"/>
<evidence type="ECO:0000313" key="2">
    <source>
        <dbReference type="EMBL" id="SVE17913.1"/>
    </source>
</evidence>
<name>A0A383BDK5_9ZZZZ</name>
<feature type="non-terminal residue" evidence="2">
    <location>
        <position position="246"/>
    </location>
</feature>